<evidence type="ECO:0000259" key="1">
    <source>
        <dbReference type="PROSITE" id="PS50097"/>
    </source>
</evidence>
<dbReference type="SUPFAM" id="SSF54695">
    <property type="entry name" value="POZ domain"/>
    <property type="match status" value="1"/>
</dbReference>
<dbReference type="Proteomes" id="UP001432322">
    <property type="component" value="Unassembled WGS sequence"/>
</dbReference>
<keyword evidence="3" id="KW-1185">Reference proteome</keyword>
<evidence type="ECO:0000313" key="3">
    <source>
        <dbReference type="Proteomes" id="UP001432322"/>
    </source>
</evidence>
<dbReference type="Pfam" id="PF00651">
    <property type="entry name" value="BTB"/>
    <property type="match status" value="1"/>
</dbReference>
<feature type="domain" description="BTB" evidence="1">
    <location>
        <begin position="1"/>
        <end position="64"/>
    </location>
</feature>
<dbReference type="AlphaFoldDB" id="A0AAV5VLY7"/>
<dbReference type="InterPro" id="IPR011333">
    <property type="entry name" value="SKP1/BTB/POZ_sf"/>
</dbReference>
<organism evidence="2 3">
    <name type="scientific">Pristionchus fissidentatus</name>
    <dbReference type="NCBI Taxonomy" id="1538716"/>
    <lineage>
        <taxon>Eukaryota</taxon>
        <taxon>Metazoa</taxon>
        <taxon>Ecdysozoa</taxon>
        <taxon>Nematoda</taxon>
        <taxon>Chromadorea</taxon>
        <taxon>Rhabditida</taxon>
        <taxon>Rhabditina</taxon>
        <taxon>Diplogasteromorpha</taxon>
        <taxon>Diplogasteroidea</taxon>
        <taxon>Neodiplogasteridae</taxon>
        <taxon>Pristionchus</taxon>
    </lineage>
</organism>
<dbReference type="PROSITE" id="PS50097">
    <property type="entry name" value="BTB"/>
    <property type="match status" value="1"/>
</dbReference>
<name>A0AAV5VLY7_9BILA</name>
<feature type="non-terminal residue" evidence="2">
    <location>
        <position position="81"/>
    </location>
</feature>
<dbReference type="InterPro" id="IPR000210">
    <property type="entry name" value="BTB/POZ_dom"/>
</dbReference>
<sequence>VVKARNKFFLVSSSYLSLHSLYFHRLFHGPNVAWSDEMITLDVDPNNFADLLTLIQSSDSYHQDRDTTSHIDHLSLALQLQ</sequence>
<proteinExistence type="predicted"/>
<accession>A0AAV5VLY7</accession>
<comment type="caution">
    <text evidence="2">The sequence shown here is derived from an EMBL/GenBank/DDBJ whole genome shotgun (WGS) entry which is preliminary data.</text>
</comment>
<protein>
    <recommendedName>
        <fullName evidence="1">BTB domain-containing protein</fullName>
    </recommendedName>
</protein>
<dbReference type="EMBL" id="BTSY01000003">
    <property type="protein sequence ID" value="GMT19727.1"/>
    <property type="molecule type" value="Genomic_DNA"/>
</dbReference>
<reference evidence="2" key="1">
    <citation type="submission" date="2023-10" db="EMBL/GenBank/DDBJ databases">
        <title>Genome assembly of Pristionchus species.</title>
        <authorList>
            <person name="Yoshida K."/>
            <person name="Sommer R.J."/>
        </authorList>
    </citation>
    <scope>NUCLEOTIDE SEQUENCE</scope>
    <source>
        <strain evidence="2">RS5133</strain>
    </source>
</reference>
<feature type="non-terminal residue" evidence="2">
    <location>
        <position position="1"/>
    </location>
</feature>
<gene>
    <name evidence="2" type="ORF">PFISCL1PPCAC_11024</name>
</gene>
<evidence type="ECO:0000313" key="2">
    <source>
        <dbReference type="EMBL" id="GMT19727.1"/>
    </source>
</evidence>